<evidence type="ECO:0000256" key="2">
    <source>
        <dbReference type="ARBA" id="ARBA00022692"/>
    </source>
</evidence>
<feature type="domain" description="PGG" evidence="9">
    <location>
        <begin position="305"/>
        <end position="348"/>
    </location>
</feature>
<organism evidence="10 11">
    <name type="scientific">Perilla frutescens var. hirtella</name>
    <name type="common">Perilla citriodora</name>
    <name type="synonym">Perilla setoyensis</name>
    <dbReference type="NCBI Taxonomy" id="608512"/>
    <lineage>
        <taxon>Eukaryota</taxon>
        <taxon>Viridiplantae</taxon>
        <taxon>Streptophyta</taxon>
        <taxon>Embryophyta</taxon>
        <taxon>Tracheophyta</taxon>
        <taxon>Spermatophyta</taxon>
        <taxon>Magnoliopsida</taxon>
        <taxon>eudicotyledons</taxon>
        <taxon>Gunneridae</taxon>
        <taxon>Pentapetalae</taxon>
        <taxon>asterids</taxon>
        <taxon>lamiids</taxon>
        <taxon>Lamiales</taxon>
        <taxon>Lamiaceae</taxon>
        <taxon>Nepetoideae</taxon>
        <taxon>Elsholtzieae</taxon>
        <taxon>Perilla</taxon>
    </lineage>
</organism>
<dbReference type="SMART" id="SM00248">
    <property type="entry name" value="ANK"/>
    <property type="match status" value="5"/>
</dbReference>
<feature type="repeat" description="ANK" evidence="7">
    <location>
        <begin position="107"/>
        <end position="139"/>
    </location>
</feature>
<dbReference type="InterPro" id="IPR002110">
    <property type="entry name" value="Ankyrin_rpt"/>
</dbReference>
<sequence length="491" mass="53669">MESPQNKLFEAAAKGCVISLQQLLIDDPLILDRVIINHYSETPLHVAAMLGHIDFVNEIIHMKPQLTNELNSQLSSPLHLASAKGHVDVVRALLAVDHHTCLACDSNGLTPLHLAAIKGRDEVMELLLQAQPDAARLTSYGDGTILHLCVKNHQLEALKRLLTAVSEPEFVNSSDADGNTVLHLAVGDKQVETTKLLLNVAALEVNALNHEGMTAMDVLIRSRRDVRDSEITESLEQAGGTRAALEVNPLNHEGITAMDVLIPSRRDVRDSEITESLEQAGGTRAAIETNTNTAAGDGLPIQVNDWLDEKKNALMLVATLNATMAFQIGVSPPGGVWQDDNFLINSHGHMVDPNGNTNISQPVNSTNDVVLFPHQAGCPVLERNAPFIYMLFYISNTIGFFFSVGIIFMLMSGFHSKNRYFVLIMTVVACIAISATASTYFSAVIGLTALRTKELKVEKFAVFAWCGLTVLVIIFQAVRFFVKPSRRPLQE</sequence>
<dbReference type="PANTHER" id="PTHR24186:SF37">
    <property type="entry name" value="PGG DOMAIN-CONTAINING PROTEIN"/>
    <property type="match status" value="1"/>
</dbReference>
<dbReference type="Pfam" id="PF00023">
    <property type="entry name" value="Ank"/>
    <property type="match status" value="1"/>
</dbReference>
<evidence type="ECO:0000256" key="6">
    <source>
        <dbReference type="ARBA" id="ARBA00023136"/>
    </source>
</evidence>
<evidence type="ECO:0000259" key="9">
    <source>
        <dbReference type="Pfam" id="PF13962"/>
    </source>
</evidence>
<evidence type="ECO:0000256" key="1">
    <source>
        <dbReference type="ARBA" id="ARBA00004141"/>
    </source>
</evidence>
<comment type="subcellular location">
    <subcellularLocation>
        <location evidence="1">Membrane</location>
        <topology evidence="1">Multi-pass membrane protein</topology>
    </subcellularLocation>
</comment>
<dbReference type="PANTHER" id="PTHR24186">
    <property type="entry name" value="PROTEIN PHOSPHATASE 1 REGULATORY SUBUNIT"/>
    <property type="match status" value="1"/>
</dbReference>
<dbReference type="Pfam" id="PF12796">
    <property type="entry name" value="Ank_2"/>
    <property type="match status" value="2"/>
</dbReference>
<evidence type="ECO:0000313" key="10">
    <source>
        <dbReference type="EMBL" id="KAH6826277.1"/>
    </source>
</evidence>
<keyword evidence="6 8" id="KW-0472">Membrane</keyword>
<keyword evidence="5 7" id="KW-0040">ANK repeat</keyword>
<dbReference type="AlphaFoldDB" id="A0AAD4J320"/>
<dbReference type="Gene3D" id="1.25.40.20">
    <property type="entry name" value="Ankyrin repeat-containing domain"/>
    <property type="match status" value="2"/>
</dbReference>
<keyword evidence="11" id="KW-1185">Reference proteome</keyword>
<evidence type="ECO:0000256" key="7">
    <source>
        <dbReference type="PROSITE-ProRule" id="PRU00023"/>
    </source>
</evidence>
<dbReference type="PROSITE" id="PS50088">
    <property type="entry name" value="ANK_REPEAT"/>
    <property type="match status" value="3"/>
</dbReference>
<dbReference type="InterPro" id="IPR026961">
    <property type="entry name" value="PGG_dom"/>
</dbReference>
<keyword evidence="4 8" id="KW-1133">Transmembrane helix</keyword>
<feature type="transmembrane region" description="Helical" evidence="8">
    <location>
        <begin position="387"/>
        <end position="408"/>
    </location>
</feature>
<dbReference type="Pfam" id="PF13962">
    <property type="entry name" value="PGG"/>
    <property type="match status" value="2"/>
</dbReference>
<comment type="caution">
    <text evidence="10">The sequence shown here is derived from an EMBL/GenBank/DDBJ whole genome shotgun (WGS) entry which is preliminary data.</text>
</comment>
<dbReference type="GO" id="GO:0005886">
    <property type="term" value="C:plasma membrane"/>
    <property type="evidence" value="ECO:0007669"/>
    <property type="project" value="TreeGrafter"/>
</dbReference>
<name>A0AAD4J320_PERFH</name>
<evidence type="ECO:0000256" key="3">
    <source>
        <dbReference type="ARBA" id="ARBA00022737"/>
    </source>
</evidence>
<dbReference type="Proteomes" id="UP001190926">
    <property type="component" value="Unassembled WGS sequence"/>
</dbReference>
<protein>
    <recommendedName>
        <fullName evidence="9">PGG domain-containing protein</fullName>
    </recommendedName>
</protein>
<dbReference type="InterPro" id="IPR036770">
    <property type="entry name" value="Ankyrin_rpt-contain_sf"/>
</dbReference>
<proteinExistence type="predicted"/>
<keyword evidence="3" id="KW-0677">Repeat</keyword>
<keyword evidence="2 8" id="KW-0812">Transmembrane</keyword>
<feature type="repeat" description="ANK" evidence="7">
    <location>
        <begin position="73"/>
        <end position="94"/>
    </location>
</feature>
<evidence type="ECO:0000313" key="11">
    <source>
        <dbReference type="Proteomes" id="UP001190926"/>
    </source>
</evidence>
<evidence type="ECO:0000256" key="8">
    <source>
        <dbReference type="SAM" id="Phobius"/>
    </source>
</evidence>
<gene>
    <name evidence="10" type="ORF">C2S53_012238</name>
</gene>
<dbReference type="EMBL" id="SDAM02000167">
    <property type="protein sequence ID" value="KAH6826277.1"/>
    <property type="molecule type" value="Genomic_DNA"/>
</dbReference>
<feature type="transmembrane region" description="Helical" evidence="8">
    <location>
        <begin position="462"/>
        <end position="482"/>
    </location>
</feature>
<accession>A0AAD4J320</accession>
<reference evidence="10 11" key="1">
    <citation type="journal article" date="2021" name="Nat. Commun.">
        <title>Incipient diploidization of the medicinal plant Perilla within 10,000 years.</title>
        <authorList>
            <person name="Zhang Y."/>
            <person name="Shen Q."/>
            <person name="Leng L."/>
            <person name="Zhang D."/>
            <person name="Chen S."/>
            <person name="Shi Y."/>
            <person name="Ning Z."/>
            <person name="Chen S."/>
        </authorList>
    </citation>
    <scope>NUCLEOTIDE SEQUENCE [LARGE SCALE GENOMIC DNA]</scope>
    <source>
        <strain evidence="11">cv. PC099</strain>
    </source>
</reference>
<evidence type="ECO:0000256" key="4">
    <source>
        <dbReference type="ARBA" id="ARBA00022989"/>
    </source>
</evidence>
<feature type="domain" description="PGG" evidence="9">
    <location>
        <begin position="373"/>
        <end position="444"/>
    </location>
</feature>
<feature type="transmembrane region" description="Helical" evidence="8">
    <location>
        <begin position="420"/>
        <end position="450"/>
    </location>
</feature>
<dbReference type="SUPFAM" id="SSF48403">
    <property type="entry name" value="Ankyrin repeat"/>
    <property type="match status" value="1"/>
</dbReference>
<evidence type="ECO:0000256" key="5">
    <source>
        <dbReference type="ARBA" id="ARBA00023043"/>
    </source>
</evidence>
<feature type="repeat" description="ANK" evidence="7">
    <location>
        <begin position="177"/>
        <end position="202"/>
    </location>
</feature>
<dbReference type="PROSITE" id="PS50297">
    <property type="entry name" value="ANK_REP_REGION"/>
    <property type="match status" value="3"/>
</dbReference>